<dbReference type="PANTHER" id="PTHR13159">
    <property type="entry name" value="RADIAL SPOKEHEAD-RELATED"/>
    <property type="match status" value="1"/>
</dbReference>
<keyword evidence="5" id="KW-0966">Cell projection</keyword>
<reference key="1">
    <citation type="journal article" date="2007" name="Nature">
        <title>The medaka draft genome and insights into vertebrate genome evolution.</title>
        <authorList>
            <person name="Kasahara M."/>
            <person name="Naruse K."/>
            <person name="Sasaki S."/>
            <person name="Nakatani Y."/>
            <person name="Qu W."/>
            <person name="Ahsan B."/>
            <person name="Yamada T."/>
            <person name="Nagayasu Y."/>
            <person name="Doi K."/>
            <person name="Kasai Y."/>
            <person name="Jindo T."/>
            <person name="Kobayashi D."/>
            <person name="Shimada A."/>
            <person name="Toyoda A."/>
            <person name="Kuroki Y."/>
            <person name="Fujiyama A."/>
            <person name="Sasaki T."/>
            <person name="Shimizu A."/>
            <person name="Asakawa S."/>
            <person name="Shimizu N."/>
            <person name="Hashimoto S."/>
            <person name="Yang J."/>
            <person name="Lee Y."/>
            <person name="Matsushima K."/>
            <person name="Sugano S."/>
            <person name="Sakaizumi M."/>
            <person name="Narita T."/>
            <person name="Ohishi K."/>
            <person name="Haga S."/>
            <person name="Ohta F."/>
            <person name="Nomoto H."/>
            <person name="Nogata K."/>
            <person name="Morishita T."/>
            <person name="Endo T."/>
            <person name="Shin-I T."/>
            <person name="Takeda H."/>
            <person name="Morishita S."/>
            <person name="Kohara Y."/>
        </authorList>
    </citation>
    <scope>NUCLEOTIDE SEQUENCE [LARGE SCALE GENOMIC DNA]</scope>
    <source>
        <strain>Hd-rR</strain>
    </source>
</reference>
<feature type="region of interest" description="Disordered" evidence="6">
    <location>
        <begin position="182"/>
        <end position="218"/>
    </location>
</feature>
<feature type="region of interest" description="Disordered" evidence="6">
    <location>
        <begin position="471"/>
        <end position="521"/>
    </location>
</feature>
<name>A0A3P9KUY4_ORYLA</name>
<evidence type="ECO:0000256" key="5">
    <source>
        <dbReference type="ARBA" id="ARBA00023273"/>
    </source>
</evidence>
<dbReference type="GO" id="GO:0060294">
    <property type="term" value="P:cilium movement involved in cell motility"/>
    <property type="evidence" value="ECO:0007669"/>
    <property type="project" value="InterPro"/>
</dbReference>
<comment type="subcellular location">
    <subcellularLocation>
        <location evidence="1">Cytoplasm</location>
        <location evidence="1">Cytoskeleton</location>
        <location evidence="1">Cilium axoneme</location>
    </subcellularLocation>
</comment>
<dbReference type="CDD" id="cd22963">
    <property type="entry name" value="DD_CrRSP4-like"/>
    <property type="match status" value="1"/>
</dbReference>
<evidence type="ECO:0000256" key="2">
    <source>
        <dbReference type="ARBA" id="ARBA00022490"/>
    </source>
</evidence>
<feature type="region of interest" description="Disordered" evidence="6">
    <location>
        <begin position="1"/>
        <end position="21"/>
    </location>
</feature>
<feature type="compositionally biased region" description="Acidic residues" evidence="6">
    <location>
        <begin position="374"/>
        <end position="393"/>
    </location>
</feature>
<evidence type="ECO:0000313" key="7">
    <source>
        <dbReference type="Ensembl" id="ENSORLP00020012264.1"/>
    </source>
</evidence>
<feature type="compositionally biased region" description="Acidic residues" evidence="6">
    <location>
        <begin position="182"/>
        <end position="210"/>
    </location>
</feature>
<evidence type="ECO:0000313" key="8">
    <source>
        <dbReference type="Proteomes" id="UP000265180"/>
    </source>
</evidence>
<proteinExistence type="predicted"/>
<keyword evidence="4" id="KW-0206">Cytoskeleton</keyword>
<sequence length="521" mass="58724">MQRSERDCGEMQSLDADGTRARQTASFKAFLQKSSSRSDRNLYDHLVLLLAKIMDERPDDAVDVLEDMSLELKRASFKDTQSSLRDHVTPSVGELLAEQQLLLFKHAQDFNHEDPTVETGFPNVNESAFYLEQAGVGLGREEMQRILLALKLLVESHGLPQCRLWGKILGTESSYIIAEAEYTEGDEEQSTDEDLQEEEEEESGTQENETDPVPRSTYVHPPMVPKEALGTGANRFFYFVCNEPGLPWVKLPSVSPAQITAARHICKGFTGRLDSPVLSYPPFPGKEANYLRAQIARISAGTQVSPSGFYQTVEEEGEEEEEMAHDQCLVNPEFEGVSSLEMAQSLSSWVHHIQHILKQGRCTWVNTAMKVEEDSIEEEEAAEKDEQADEPEPEYGPPLLTNLSQDAEMFHTPPWSLRLSSTITPQHAVAVLRSNLWPGAFAYSNGKRFENIYVGWGLKYTGQGYSPCVPPPPQREYPSGPEVTEMLDPSVEEEEEMRMALEEQQEVQQELEEDEEEEDEN</sequence>
<organism evidence="7 8">
    <name type="scientific">Oryzias latipes</name>
    <name type="common">Japanese rice fish</name>
    <name type="synonym">Japanese killifish</name>
    <dbReference type="NCBI Taxonomy" id="8090"/>
    <lineage>
        <taxon>Eukaryota</taxon>
        <taxon>Metazoa</taxon>
        <taxon>Chordata</taxon>
        <taxon>Craniata</taxon>
        <taxon>Vertebrata</taxon>
        <taxon>Euteleostomi</taxon>
        <taxon>Actinopterygii</taxon>
        <taxon>Neopterygii</taxon>
        <taxon>Teleostei</taxon>
        <taxon>Neoteleostei</taxon>
        <taxon>Acanthomorphata</taxon>
        <taxon>Ovalentaria</taxon>
        <taxon>Atherinomorphae</taxon>
        <taxon>Beloniformes</taxon>
        <taxon>Adrianichthyidae</taxon>
        <taxon>Oryziinae</taxon>
        <taxon>Oryzias</taxon>
    </lineage>
</organism>
<keyword evidence="2" id="KW-0963">Cytoplasm</keyword>
<dbReference type="GO" id="GO:0060271">
    <property type="term" value="P:cilium assembly"/>
    <property type="evidence" value="ECO:0007669"/>
    <property type="project" value="InterPro"/>
</dbReference>
<feature type="compositionally biased region" description="Acidic residues" evidence="6">
    <location>
        <begin position="503"/>
        <end position="521"/>
    </location>
</feature>
<feature type="region of interest" description="Disordered" evidence="6">
    <location>
        <begin position="374"/>
        <end position="394"/>
    </location>
</feature>
<accession>A0A3P9KUY4</accession>
<evidence type="ECO:0000256" key="4">
    <source>
        <dbReference type="ARBA" id="ARBA00023212"/>
    </source>
</evidence>
<evidence type="ECO:0000256" key="6">
    <source>
        <dbReference type="SAM" id="MobiDB-lite"/>
    </source>
</evidence>
<protein>
    <submittedName>
        <fullName evidence="7">Radial spoke head protein 4 homolog A</fullName>
    </submittedName>
</protein>
<dbReference type="GO" id="GO:0001534">
    <property type="term" value="C:radial spoke"/>
    <property type="evidence" value="ECO:0007669"/>
    <property type="project" value="InterPro"/>
</dbReference>
<dbReference type="Proteomes" id="UP000265180">
    <property type="component" value="Chromosome 4"/>
</dbReference>
<dbReference type="PANTHER" id="PTHR13159:SF0">
    <property type="entry name" value="RADIAL SPOKE HEAD 6 HOMOLOG A"/>
    <property type="match status" value="1"/>
</dbReference>
<evidence type="ECO:0000256" key="1">
    <source>
        <dbReference type="ARBA" id="ARBA00004430"/>
    </source>
</evidence>
<evidence type="ECO:0000256" key="3">
    <source>
        <dbReference type="ARBA" id="ARBA00023069"/>
    </source>
</evidence>
<dbReference type="InterPro" id="IPR006802">
    <property type="entry name" value="Radial_spoke"/>
</dbReference>
<dbReference type="AlphaFoldDB" id="A0A3P9KUY4"/>
<reference evidence="7" key="4">
    <citation type="submission" date="2025-09" db="UniProtKB">
        <authorList>
            <consortium name="Ensembl"/>
        </authorList>
    </citation>
    <scope>IDENTIFICATION</scope>
    <source>
        <strain evidence="7">HNI</strain>
    </source>
</reference>
<keyword evidence="3" id="KW-0969">Cilium</keyword>
<reference evidence="7" key="3">
    <citation type="submission" date="2025-08" db="UniProtKB">
        <authorList>
            <consortium name="Ensembl"/>
        </authorList>
    </citation>
    <scope>IDENTIFICATION</scope>
    <source>
        <strain evidence="7">HNI</strain>
    </source>
</reference>
<dbReference type="Pfam" id="PF04712">
    <property type="entry name" value="Radial_spoke"/>
    <property type="match status" value="1"/>
</dbReference>
<dbReference type="Ensembl" id="ENSORLT00020032136.1">
    <property type="protein sequence ID" value="ENSORLP00020012264.1"/>
    <property type="gene ID" value="ENSORLG00020013186.1"/>
</dbReference>
<reference evidence="7 8" key="2">
    <citation type="submission" date="2017-04" db="EMBL/GenBank/DDBJ databases">
        <title>CpG methylation of centromeres and impact of large insertions on vertebrate speciation.</title>
        <authorList>
            <person name="Ichikawa K."/>
            <person name="Yoshimura J."/>
            <person name="Morishita S."/>
        </authorList>
    </citation>
    <scope>NUCLEOTIDE SEQUENCE</scope>
    <source>
        <strain evidence="7 8">HNI</strain>
    </source>
</reference>